<evidence type="ECO:0000313" key="3">
    <source>
        <dbReference type="Proteomes" id="UP001302573"/>
    </source>
</evidence>
<feature type="non-terminal residue" evidence="2">
    <location>
        <position position="94"/>
    </location>
</feature>
<accession>A0ABU5VIQ0</accession>
<dbReference type="EMBL" id="JAYFUI010000103">
    <property type="protein sequence ID" value="MEA5671925.1"/>
    <property type="molecule type" value="Genomic_DNA"/>
</dbReference>
<evidence type="ECO:0000313" key="2">
    <source>
        <dbReference type="EMBL" id="MEA5671925.1"/>
    </source>
</evidence>
<sequence>MTSNNTSANAVPEPSTSSTSLTLGGGQATRNVPAQYLYFTESDIQRILDNLDGLRDLVFPQGLHAEDESQLRLDQQFPSVCLIGLGRCGSNIAL</sequence>
<name>A0ABU5VIQ0_9PSED</name>
<evidence type="ECO:0000256" key="1">
    <source>
        <dbReference type="SAM" id="MobiDB-lite"/>
    </source>
</evidence>
<organism evidence="2 3">
    <name type="scientific">Pseudomonas machongensis</name>
    <dbReference type="NCBI Taxonomy" id="3110229"/>
    <lineage>
        <taxon>Bacteria</taxon>
        <taxon>Pseudomonadati</taxon>
        <taxon>Pseudomonadota</taxon>
        <taxon>Gammaproteobacteria</taxon>
        <taxon>Pseudomonadales</taxon>
        <taxon>Pseudomonadaceae</taxon>
        <taxon>Pseudomonas</taxon>
    </lineage>
</organism>
<keyword evidence="3" id="KW-1185">Reference proteome</keyword>
<dbReference type="Proteomes" id="UP001302573">
    <property type="component" value="Unassembled WGS sequence"/>
</dbReference>
<gene>
    <name evidence="2" type="ORF">VA602_11305</name>
</gene>
<protein>
    <submittedName>
        <fullName evidence="2">Uncharacterized protein</fullName>
    </submittedName>
</protein>
<feature type="region of interest" description="Disordered" evidence="1">
    <location>
        <begin position="1"/>
        <end position="26"/>
    </location>
</feature>
<proteinExistence type="predicted"/>
<comment type="caution">
    <text evidence="2">The sequence shown here is derived from an EMBL/GenBank/DDBJ whole genome shotgun (WGS) entry which is preliminary data.</text>
</comment>
<reference evidence="2 3" key="1">
    <citation type="submission" date="2023-12" db="EMBL/GenBank/DDBJ databases">
        <title>Pseudomonas machongensis sp. nov., isolated from wilted pepper plants (Capsicum annuum).</title>
        <authorList>
            <person name="Qiu M."/>
            <person name="Li Y."/>
            <person name="Liu Q."/>
            <person name="Zhang X."/>
            <person name="Huang Y."/>
            <person name="Guo R."/>
            <person name="Hu M."/>
            <person name="Zhou J."/>
            <person name="Zhou X."/>
        </authorList>
    </citation>
    <scope>NUCLEOTIDE SEQUENCE [LARGE SCALE GENOMIC DNA]</scope>
    <source>
        <strain evidence="2 3">MH2</strain>
    </source>
</reference>